<dbReference type="PANTHER" id="PTHR34986">
    <property type="entry name" value="EVOLVED BETA-GALACTOSIDASE SUBUNIT BETA"/>
    <property type="match status" value="1"/>
</dbReference>
<dbReference type="SUPFAM" id="SSF51197">
    <property type="entry name" value="Clavaminate synthase-like"/>
    <property type="match status" value="1"/>
</dbReference>
<dbReference type="KEGG" id="nia:A8C56_17820"/>
<dbReference type="GO" id="GO:0005829">
    <property type="term" value="C:cytosol"/>
    <property type="evidence" value="ECO:0007669"/>
    <property type="project" value="TreeGrafter"/>
</dbReference>
<proteinExistence type="predicted"/>
<dbReference type="STRING" id="1176587.A8C56_17820"/>
<dbReference type="OrthoDB" id="9792756at2"/>
<dbReference type="InterPro" id="IPR037012">
    <property type="entry name" value="NanQ/TabA/YiaL_sf"/>
</dbReference>
<dbReference type="InterPro" id="IPR004375">
    <property type="entry name" value="NanQ/TabA/YiaL"/>
</dbReference>
<dbReference type="NCBIfam" id="TIGR00022">
    <property type="entry name" value="YhcH/YjgK/YiaL family protein"/>
    <property type="match status" value="1"/>
</dbReference>
<reference evidence="1 2" key="1">
    <citation type="submission" date="2016-05" db="EMBL/GenBank/DDBJ databases">
        <title>Niabella ginsenosidivorans BS26 whole genome sequencing.</title>
        <authorList>
            <person name="Im W.T."/>
            <person name="Siddiqi M.Z."/>
        </authorList>
    </citation>
    <scope>NUCLEOTIDE SEQUENCE [LARGE SCALE GENOMIC DNA]</scope>
    <source>
        <strain evidence="1 2">BS26</strain>
    </source>
</reference>
<evidence type="ECO:0000313" key="2">
    <source>
        <dbReference type="Proteomes" id="UP000077667"/>
    </source>
</evidence>
<name>A0A1A9I9K2_9BACT</name>
<evidence type="ECO:0000313" key="1">
    <source>
        <dbReference type="EMBL" id="ANH84035.1"/>
    </source>
</evidence>
<accession>A0A1A9I9K2</accession>
<dbReference type="Gene3D" id="2.60.120.370">
    <property type="entry name" value="YhcH/YjgK/YiaL"/>
    <property type="match status" value="1"/>
</dbReference>
<gene>
    <name evidence="1" type="ORF">A8C56_17820</name>
</gene>
<evidence type="ECO:0008006" key="3">
    <source>
        <dbReference type="Google" id="ProtNLM"/>
    </source>
</evidence>
<organism evidence="1 2">
    <name type="scientific">Niabella ginsenosidivorans</name>
    <dbReference type="NCBI Taxonomy" id="1176587"/>
    <lineage>
        <taxon>Bacteria</taxon>
        <taxon>Pseudomonadati</taxon>
        <taxon>Bacteroidota</taxon>
        <taxon>Chitinophagia</taxon>
        <taxon>Chitinophagales</taxon>
        <taxon>Chitinophagaceae</taxon>
        <taxon>Niabella</taxon>
    </lineage>
</organism>
<dbReference type="AlphaFoldDB" id="A0A1A9I9K2"/>
<dbReference type="Pfam" id="PF04074">
    <property type="entry name" value="DUF386"/>
    <property type="match status" value="1"/>
</dbReference>
<dbReference type="Proteomes" id="UP000077667">
    <property type="component" value="Chromosome"/>
</dbReference>
<protein>
    <recommendedName>
        <fullName evidence="3">YhcH/YjgK/YiaL family protein</fullName>
    </recommendedName>
</protein>
<keyword evidence="2" id="KW-1185">Reference proteome</keyword>
<dbReference type="PANTHER" id="PTHR34986:SF1">
    <property type="entry name" value="PROTEIN YIAL"/>
    <property type="match status" value="1"/>
</dbReference>
<dbReference type="RefSeq" id="WP_067762225.1">
    <property type="nucleotide sequence ID" value="NZ_CP015772.1"/>
</dbReference>
<dbReference type="EMBL" id="CP015772">
    <property type="protein sequence ID" value="ANH84035.1"/>
    <property type="molecule type" value="Genomic_DNA"/>
</dbReference>
<sequence length="150" mass="17195">MVIDTIRNAAQYETLHASFKTAFDYIRQTDWATTAAGTYIVEADTVKAIVSEASGKKKEAALEKFECHDQFIDIQYVIRGVEQIGWKPRQDCVIPNGDYNPDKDVRFFKDAPDWFFTLHAGQFVIFFPEDVHAPMISDDVIKKLVMKIKI</sequence>